<dbReference type="STRING" id="1576369.SAMN05421753_11524"/>
<dbReference type="EMBL" id="FOQD01000015">
    <property type="protein sequence ID" value="SFJ05461.1"/>
    <property type="molecule type" value="Genomic_DNA"/>
</dbReference>
<dbReference type="Proteomes" id="UP000199518">
    <property type="component" value="Unassembled WGS sequence"/>
</dbReference>
<keyword evidence="3" id="KW-1185">Reference proteome</keyword>
<name>A0A1I3N837_9PLAN</name>
<proteinExistence type="predicted"/>
<evidence type="ECO:0000256" key="1">
    <source>
        <dbReference type="SAM" id="MobiDB-lite"/>
    </source>
</evidence>
<feature type="region of interest" description="Disordered" evidence="1">
    <location>
        <begin position="49"/>
        <end position="81"/>
    </location>
</feature>
<organism evidence="2 3">
    <name type="scientific">Planctomicrobium piriforme</name>
    <dbReference type="NCBI Taxonomy" id="1576369"/>
    <lineage>
        <taxon>Bacteria</taxon>
        <taxon>Pseudomonadati</taxon>
        <taxon>Planctomycetota</taxon>
        <taxon>Planctomycetia</taxon>
        <taxon>Planctomycetales</taxon>
        <taxon>Planctomycetaceae</taxon>
        <taxon>Planctomicrobium</taxon>
    </lineage>
</organism>
<reference evidence="3" key="1">
    <citation type="submission" date="2016-10" db="EMBL/GenBank/DDBJ databases">
        <authorList>
            <person name="Varghese N."/>
            <person name="Submissions S."/>
        </authorList>
    </citation>
    <scope>NUCLEOTIDE SEQUENCE [LARGE SCALE GENOMIC DNA]</scope>
    <source>
        <strain evidence="3">DSM 26348</strain>
    </source>
</reference>
<sequence>MARKRHPNKHIEAAIQYAEDRGWTFVKGLGHCFGILRCPFACFCSKSVWSTPRSPENHAKDITRTVEKCPQTPGREARGEE</sequence>
<evidence type="ECO:0000313" key="2">
    <source>
        <dbReference type="EMBL" id="SFJ05461.1"/>
    </source>
</evidence>
<protein>
    <submittedName>
        <fullName evidence="2">Uncharacterized protein</fullName>
    </submittedName>
</protein>
<feature type="compositionally biased region" description="Basic and acidic residues" evidence="1">
    <location>
        <begin position="55"/>
        <end position="67"/>
    </location>
</feature>
<accession>A0A1I3N837</accession>
<evidence type="ECO:0000313" key="3">
    <source>
        <dbReference type="Proteomes" id="UP000199518"/>
    </source>
</evidence>
<dbReference type="AlphaFoldDB" id="A0A1I3N837"/>
<gene>
    <name evidence="2" type="ORF">SAMN05421753_11524</name>
</gene>
<dbReference type="OrthoDB" id="8778495at2"/>